<dbReference type="InterPro" id="IPR036291">
    <property type="entry name" value="NAD(P)-bd_dom_sf"/>
</dbReference>
<dbReference type="SUPFAM" id="SSF51735">
    <property type="entry name" value="NAD(P)-binding Rossmann-fold domains"/>
    <property type="match status" value="1"/>
</dbReference>
<dbReference type="GO" id="GO:0003942">
    <property type="term" value="F:N-acetyl-gamma-glutamyl-phosphate reductase activity"/>
    <property type="evidence" value="ECO:0007669"/>
    <property type="project" value="UniProtKB-UniRule"/>
</dbReference>
<comment type="subcellular location">
    <subcellularLocation>
        <location evidence="5">Cytoplasm</location>
    </subcellularLocation>
</comment>
<dbReference type="InterPro" id="IPR050085">
    <property type="entry name" value="AGPR"/>
</dbReference>
<dbReference type="PANTHER" id="PTHR32338:SF11">
    <property type="entry name" value="[LYSW]-L-2-AMINOADIPATE_[LYSW]-L-GLUTAMATE PHOSPHATE REDUCTASE-RELATED"/>
    <property type="match status" value="1"/>
</dbReference>
<dbReference type="GO" id="GO:0005737">
    <property type="term" value="C:cytoplasm"/>
    <property type="evidence" value="ECO:0007669"/>
    <property type="project" value="UniProtKB-SubCell"/>
</dbReference>
<name>A0A401HBB7_AERPX</name>
<evidence type="ECO:0000256" key="6">
    <source>
        <dbReference type="PROSITE-ProRule" id="PRU10010"/>
    </source>
</evidence>
<dbReference type="EMBL" id="BDMD01000080">
    <property type="protein sequence ID" value="GBF09648.1"/>
    <property type="molecule type" value="Genomic_DNA"/>
</dbReference>
<dbReference type="InterPro" id="IPR000706">
    <property type="entry name" value="AGPR_type-1"/>
</dbReference>
<comment type="similarity">
    <text evidence="5">Belongs to the NAGSA dehydrogenase family. Type 1 subfamily.</text>
</comment>
<protein>
    <recommendedName>
        <fullName evidence="5">N-acetyl-gamma-glutamyl-phosphate reductase</fullName>
        <shortName evidence="5">AGPR</shortName>
        <ecNumber evidence="5">1.2.1.38</ecNumber>
    </recommendedName>
    <alternativeName>
        <fullName evidence="5">N-acetyl-glutamate semialdehyde dehydrogenase</fullName>
        <shortName evidence="5">NAGSA dehydrogenase</shortName>
    </alternativeName>
</protein>
<dbReference type="Proteomes" id="UP000291213">
    <property type="component" value="Unassembled WGS sequence"/>
</dbReference>
<dbReference type="SMART" id="SM00859">
    <property type="entry name" value="Semialdhyde_dh"/>
    <property type="match status" value="1"/>
</dbReference>
<evidence type="ECO:0000256" key="3">
    <source>
        <dbReference type="ARBA" id="ARBA00022857"/>
    </source>
</evidence>
<sequence>MTGGELLRILASHPGVEVEWATSREYAGKPVHTAHPHLRGFYTGLKYTSIDNIDVGEVDVVFNALPHGVGASIVAEAYENGVRVVDLSADYRLRDQSLYPKLYGFKHPRPDLLDEAIYALPEIYGEKLRGARLAAVPGCNATAAILAAAPLVASKIIDMDVGIIVDVKAASSEAGSKPSRHSIHPLREGSARPYTPWGHRHAAEAIQVLRDLAGRGVRLSLVPHAVSMARGVLASAHALLRDNIGFSEAVRAYASFYKNSPMVRVKPMAPGLPVDPPDVKNVIGSMFAEVGFAVEEESGRITGFAAIDNLVRGAAGQAVYAMNAMLGFDEWEGLRSPPLRP</sequence>
<evidence type="ECO:0000256" key="5">
    <source>
        <dbReference type="HAMAP-Rule" id="MF_00150"/>
    </source>
</evidence>
<gene>
    <name evidence="5" type="primary">argC</name>
    <name evidence="8" type="ORF">apy_13730</name>
</gene>
<dbReference type="InterPro" id="IPR000534">
    <property type="entry name" value="Semialdehyde_DH_NAD-bd"/>
</dbReference>
<dbReference type="CDD" id="cd17895">
    <property type="entry name" value="AGPR_1_N"/>
    <property type="match status" value="1"/>
</dbReference>
<dbReference type="GO" id="GO:0006526">
    <property type="term" value="P:L-arginine biosynthetic process"/>
    <property type="evidence" value="ECO:0007669"/>
    <property type="project" value="UniProtKB-UniRule"/>
</dbReference>
<dbReference type="Gene3D" id="3.40.50.720">
    <property type="entry name" value="NAD(P)-binding Rossmann-like Domain"/>
    <property type="match status" value="1"/>
</dbReference>
<dbReference type="AlphaFoldDB" id="A0A401HBB7"/>
<feature type="active site" evidence="5 6">
    <location>
        <position position="139"/>
    </location>
</feature>
<dbReference type="PANTHER" id="PTHR32338">
    <property type="entry name" value="N-ACETYL-GAMMA-GLUTAMYL-PHOSPHATE REDUCTASE, CHLOROPLASTIC-RELATED-RELATED"/>
    <property type="match status" value="1"/>
</dbReference>
<dbReference type="Pfam" id="PF22698">
    <property type="entry name" value="Semialdhyde_dhC_1"/>
    <property type="match status" value="1"/>
</dbReference>
<reference evidence="8 9" key="1">
    <citation type="submission" date="2017-02" db="EMBL/GenBank/DDBJ databases">
        <title>isolation and characterization of a novel temperate virus Aeropyrum globular virus 1 infecting hyperthermophilic archaeon Aeropyrum.</title>
        <authorList>
            <person name="Yumiya M."/>
            <person name="Yoshida T."/>
            <person name="Sako Y."/>
        </authorList>
    </citation>
    <scope>NUCLEOTIDE SEQUENCE [LARGE SCALE GENOMIC DNA]</scope>
    <source>
        <strain evidence="8 9">YK1-12-2013</strain>
    </source>
</reference>
<keyword evidence="1 5" id="KW-0055">Arginine biosynthesis</keyword>
<evidence type="ECO:0000313" key="9">
    <source>
        <dbReference type="Proteomes" id="UP000291213"/>
    </source>
</evidence>
<evidence type="ECO:0000256" key="2">
    <source>
        <dbReference type="ARBA" id="ARBA00022605"/>
    </source>
</evidence>
<evidence type="ECO:0000256" key="1">
    <source>
        <dbReference type="ARBA" id="ARBA00022571"/>
    </source>
</evidence>
<comment type="catalytic activity">
    <reaction evidence="5">
        <text>N-acetyl-L-glutamate 5-semialdehyde + phosphate + NADP(+) = N-acetyl-L-glutamyl 5-phosphate + NADPH + H(+)</text>
        <dbReference type="Rhea" id="RHEA:21588"/>
        <dbReference type="ChEBI" id="CHEBI:15378"/>
        <dbReference type="ChEBI" id="CHEBI:29123"/>
        <dbReference type="ChEBI" id="CHEBI:43474"/>
        <dbReference type="ChEBI" id="CHEBI:57783"/>
        <dbReference type="ChEBI" id="CHEBI:57936"/>
        <dbReference type="ChEBI" id="CHEBI:58349"/>
        <dbReference type="EC" id="1.2.1.38"/>
    </reaction>
</comment>
<dbReference type="GO" id="GO:0070401">
    <property type="term" value="F:NADP+ binding"/>
    <property type="evidence" value="ECO:0007669"/>
    <property type="project" value="InterPro"/>
</dbReference>
<comment type="function">
    <text evidence="5">Catalyzes the NADPH-dependent reduction of N-acetyl-5-glutamyl phosphate to yield N-acetyl-L-glutamate 5-semialdehyde.</text>
</comment>
<comment type="pathway">
    <text evidence="5">Amino-acid biosynthesis; L-arginine biosynthesis; N(2)-acetyl-L-ornithine from L-glutamate: step 3/4.</text>
</comment>
<keyword evidence="3 5" id="KW-0521">NADP</keyword>
<dbReference type="CDD" id="cd23939">
    <property type="entry name" value="AGPR_1_C_LysY"/>
    <property type="match status" value="1"/>
</dbReference>
<comment type="caution">
    <text evidence="8">The sequence shown here is derived from an EMBL/GenBank/DDBJ whole genome shotgun (WGS) entry which is preliminary data.</text>
</comment>
<keyword evidence="5" id="KW-0963">Cytoplasm</keyword>
<dbReference type="GO" id="GO:0051287">
    <property type="term" value="F:NAD binding"/>
    <property type="evidence" value="ECO:0007669"/>
    <property type="project" value="InterPro"/>
</dbReference>
<dbReference type="Gene3D" id="3.30.360.10">
    <property type="entry name" value="Dihydrodipicolinate Reductase, domain 2"/>
    <property type="match status" value="1"/>
</dbReference>
<dbReference type="NCBIfam" id="TIGR01850">
    <property type="entry name" value="argC"/>
    <property type="match status" value="1"/>
</dbReference>
<dbReference type="InterPro" id="IPR058924">
    <property type="entry name" value="AGPR_dimerisation_dom"/>
</dbReference>
<dbReference type="HAMAP" id="MF_00150">
    <property type="entry name" value="ArgC_type1"/>
    <property type="match status" value="1"/>
</dbReference>
<accession>A0A401HBB7</accession>
<proteinExistence type="inferred from homology"/>
<evidence type="ECO:0000256" key="4">
    <source>
        <dbReference type="ARBA" id="ARBA00023002"/>
    </source>
</evidence>
<dbReference type="InterPro" id="IPR023013">
    <property type="entry name" value="AGPR_AS"/>
</dbReference>
<dbReference type="Pfam" id="PF01118">
    <property type="entry name" value="Semialdhyde_dh"/>
    <property type="match status" value="1"/>
</dbReference>
<evidence type="ECO:0000313" key="8">
    <source>
        <dbReference type="EMBL" id="GBF09648.1"/>
    </source>
</evidence>
<evidence type="ECO:0000259" key="7">
    <source>
        <dbReference type="SMART" id="SM00859"/>
    </source>
</evidence>
<keyword evidence="4 5" id="KW-0560">Oxidoreductase</keyword>
<dbReference type="SUPFAM" id="SSF55347">
    <property type="entry name" value="Glyceraldehyde-3-phosphate dehydrogenase-like, C-terminal domain"/>
    <property type="match status" value="1"/>
</dbReference>
<dbReference type="UniPathway" id="UPA00068">
    <property type="reaction ID" value="UER00108"/>
</dbReference>
<dbReference type="PROSITE" id="PS01224">
    <property type="entry name" value="ARGC"/>
    <property type="match status" value="1"/>
</dbReference>
<keyword evidence="2 5" id="KW-0028">Amino-acid biosynthesis</keyword>
<organism evidence="8 9">
    <name type="scientific">Aeropyrum pernix</name>
    <dbReference type="NCBI Taxonomy" id="56636"/>
    <lineage>
        <taxon>Archaea</taxon>
        <taxon>Thermoproteota</taxon>
        <taxon>Thermoprotei</taxon>
        <taxon>Desulfurococcales</taxon>
        <taxon>Desulfurococcaceae</taxon>
        <taxon>Aeropyrum</taxon>
    </lineage>
</organism>
<dbReference type="EC" id="1.2.1.38" evidence="5"/>
<feature type="domain" description="Semialdehyde dehydrogenase NAD-binding" evidence="7">
    <location>
        <begin position="1"/>
        <end position="131"/>
    </location>
</feature>